<accession>A0A9E7I2T3</accession>
<dbReference type="PANTHER" id="PTHR47718:SF11">
    <property type="entry name" value="PROTEIN FAR1-RELATED SEQUENCE"/>
    <property type="match status" value="1"/>
</dbReference>
<dbReference type="Proteomes" id="UP001055439">
    <property type="component" value="Chromosome 8"/>
</dbReference>
<evidence type="ECO:0000256" key="1">
    <source>
        <dbReference type="SAM" id="MobiDB-lite"/>
    </source>
</evidence>
<dbReference type="OrthoDB" id="686676at2759"/>
<dbReference type="GO" id="GO:0003677">
    <property type="term" value="F:DNA binding"/>
    <property type="evidence" value="ECO:0007669"/>
    <property type="project" value="UniProtKB-KW"/>
</dbReference>
<gene>
    <name evidence="2" type="ORF">MUK42_32742</name>
</gene>
<proteinExistence type="predicted"/>
<feature type="compositionally biased region" description="Acidic residues" evidence="1">
    <location>
        <begin position="106"/>
        <end position="116"/>
    </location>
</feature>
<feature type="region of interest" description="Disordered" evidence="1">
    <location>
        <begin position="103"/>
        <end position="148"/>
    </location>
</feature>
<dbReference type="EMBL" id="CP097510">
    <property type="protein sequence ID" value="URE40038.1"/>
    <property type="molecule type" value="Genomic_DNA"/>
</dbReference>
<keyword evidence="2" id="KW-0238">DNA-binding</keyword>
<reference evidence="2" key="1">
    <citation type="submission" date="2022-05" db="EMBL/GenBank/DDBJ databases">
        <title>The Musa troglodytarum L. genome provides insights into the mechanism of non-climacteric behaviour and enrichment of carotenoids.</title>
        <authorList>
            <person name="Wang J."/>
        </authorList>
    </citation>
    <scope>NUCLEOTIDE SEQUENCE</scope>
    <source>
        <tissue evidence="2">Leaf</tissue>
    </source>
</reference>
<sequence>MIRLKPRPHLLWAHEEFPVCTISSHRNVAAANPTASHVALRSRPRFKMNTAAIPSPTSSISWKIKMHGGESESEFGYWTSFSLPASQKTEQKEARKNVEMAFTSEIVDDAPDEEEGLTAMEEPKEEPRGGSSQGPPVEEPSKMDSSSAGQTLYKECALRVAYIMRSYLLTRQVGTPGHGQPPAPPPREGRCKAMMVVVRKEHGTGGGQGAVLAPAVGTEFESVEAGRTFYYGYGEKLGFKARTGSNRRSAGGGALIMQRFLCWRGTHLIYRRSSFSRVGKQKRGPYKKRAHRLVQEVAAAKLRKIGMLRRLSKLRAQLRRYTEEERRDIILKYLMKRTNRAGIKRPTKVPSRQALVGKHRRGIGGQFLSTDELQLEEILIADHNHQLTAPLDIQMLRSQRLSAKFQTGGRQGARQIPASYKNYLRSKRVKNMQSGDADDFGRCMYDFEEEQEFLSVWEGMLVKYDLKDNEWLAKAAENAETYAFMEIQSDQLLEQVESILYAKLLEKPASKGQPQNLVQDGSNNGGSHGLSGKRKKNEHEAEVPVGIDGGPLSADVASNGRNPPQFFVPTQFIQGSFVSAHQFGLNGVQGFHGIAHFNQKSSATTLQQPFHNSSQLSQVLFASQFNGEELHLECSVEVLLGNALENGYNHGKEIQKD</sequence>
<dbReference type="PANTHER" id="PTHR47718">
    <property type="entry name" value="OS01G0519700 PROTEIN"/>
    <property type="match status" value="1"/>
</dbReference>
<organism evidence="2 3">
    <name type="scientific">Musa troglodytarum</name>
    <name type="common">fe'i banana</name>
    <dbReference type="NCBI Taxonomy" id="320322"/>
    <lineage>
        <taxon>Eukaryota</taxon>
        <taxon>Viridiplantae</taxon>
        <taxon>Streptophyta</taxon>
        <taxon>Embryophyta</taxon>
        <taxon>Tracheophyta</taxon>
        <taxon>Spermatophyta</taxon>
        <taxon>Magnoliopsida</taxon>
        <taxon>Liliopsida</taxon>
        <taxon>Zingiberales</taxon>
        <taxon>Musaceae</taxon>
        <taxon>Musa</taxon>
    </lineage>
</organism>
<protein>
    <submittedName>
        <fullName evidence="2">FAR1 DNA-binding domain</fullName>
    </submittedName>
</protein>
<feature type="region of interest" description="Disordered" evidence="1">
    <location>
        <begin position="511"/>
        <end position="546"/>
    </location>
</feature>
<dbReference type="AlphaFoldDB" id="A0A9E7I2T3"/>
<keyword evidence="3" id="KW-1185">Reference proteome</keyword>
<evidence type="ECO:0000313" key="2">
    <source>
        <dbReference type="EMBL" id="URE40038.1"/>
    </source>
</evidence>
<name>A0A9E7I2T3_9LILI</name>
<evidence type="ECO:0000313" key="3">
    <source>
        <dbReference type="Proteomes" id="UP001055439"/>
    </source>
</evidence>